<dbReference type="EMBL" id="CP060774">
    <property type="protein sequence ID" value="QQK40144.1"/>
    <property type="molecule type" value="Genomic_DNA"/>
</dbReference>
<sequence length="113" mass="12731">MVLATTTTHQFKSRRPVLEIKTGLHPPMLRLQPCQPRTRLSPEGNRILALIHEWLPSAEFETDKSGNRLYTDAKRDLYVAPLLSLLNLKGTSATSFSVALYQHPSRIPLARAI</sequence>
<evidence type="ECO:0000313" key="2">
    <source>
        <dbReference type="Proteomes" id="UP000595662"/>
    </source>
</evidence>
<organism evidence="1 2">
    <name type="scientific">Penicillium digitatum</name>
    <name type="common">Green mold</name>
    <dbReference type="NCBI Taxonomy" id="36651"/>
    <lineage>
        <taxon>Eukaryota</taxon>
        <taxon>Fungi</taxon>
        <taxon>Dikarya</taxon>
        <taxon>Ascomycota</taxon>
        <taxon>Pezizomycotina</taxon>
        <taxon>Eurotiomycetes</taxon>
        <taxon>Eurotiomycetidae</taxon>
        <taxon>Eurotiales</taxon>
        <taxon>Aspergillaceae</taxon>
        <taxon>Penicillium</taxon>
    </lineage>
</organism>
<gene>
    <name evidence="1" type="ORF">Pdw03_2998</name>
</gene>
<reference evidence="1 2" key="1">
    <citation type="submission" date="2020-08" db="EMBL/GenBank/DDBJ databases">
        <title>The completed genome sequence of the pathogenic ascomycete fungus Penicillium digitatum.</title>
        <authorList>
            <person name="Wang M."/>
        </authorList>
    </citation>
    <scope>NUCLEOTIDE SEQUENCE [LARGE SCALE GENOMIC DNA]</scope>
    <source>
        <strain evidence="1 2">PdW03</strain>
    </source>
</reference>
<accession>A0A7T7BHN8</accession>
<dbReference type="AlphaFoldDB" id="A0A7T7BHN8"/>
<name>A0A7T7BHN8_PENDI</name>
<dbReference type="RefSeq" id="XP_065955754.1">
    <property type="nucleotide sequence ID" value="XM_066100354.1"/>
</dbReference>
<dbReference type="GeneID" id="90952459"/>
<protein>
    <submittedName>
        <fullName evidence="1">Uncharacterized protein</fullName>
    </submittedName>
</protein>
<proteinExistence type="predicted"/>
<evidence type="ECO:0000313" key="1">
    <source>
        <dbReference type="EMBL" id="QQK40144.1"/>
    </source>
</evidence>
<dbReference type="Proteomes" id="UP000595662">
    <property type="component" value="Chromosome 1"/>
</dbReference>